<gene>
    <name evidence="2" type="ORF">LPTSP1_23440</name>
</gene>
<protein>
    <submittedName>
        <fullName evidence="2">Uncharacterized protein</fullName>
    </submittedName>
</protein>
<evidence type="ECO:0000256" key="1">
    <source>
        <dbReference type="SAM" id="MobiDB-lite"/>
    </source>
</evidence>
<evidence type="ECO:0000313" key="3">
    <source>
        <dbReference type="Proteomes" id="UP000245076"/>
    </source>
</evidence>
<dbReference type="NCBIfam" id="NF047433">
    <property type="entry name" value="Lepto_7_Nterm"/>
    <property type="match status" value="1"/>
</dbReference>
<dbReference type="AlphaFoldDB" id="A0A2P2D3W5"/>
<comment type="caution">
    <text evidence="2">The sequence shown here is derived from an EMBL/GenBank/DDBJ whole genome shotgun (WGS) entry which is preliminary data.</text>
</comment>
<sequence length="450" mass="51298">MFYLKRIFVLSLLALFPINIFAETQYVYMKDGRILKGEVLHQSAFKIRFKSTEGKEEEILKSSIRRITFKNPDIKEAPKQEKVEKPDPALEAKLKAEEEERQKKLEEENLKKEKESKVSQEKVRSNLSDRHRFEVLAGIGRSSYESQVANFHRSVEQYGTILGGGGGFFYNSPDRKVSDAKTINLRYTWKRIIAELGGSHLNSLESVNNFGNIVYPDLSGTTVSQAAFTPGVPYHTISYKQINAQISYTVYSKSGLEVRPILGYHKVWQKGKDDSTYEISPKDPANSNAVDWTIKYGVSFSDYLSGPSVGAAIEYKWKEKWETRWEFQKQFLHGNSIYTRDQIAYLVGSFFEERAALNNQWKVDSQSISGKLIYHWKDSIFFWTGFQYSKLTYKMEHLGGDLDLNGSPLDALVNTELIQSLTQGLAGNSTAKAIYIGAGYSLDFSKKETQ</sequence>
<keyword evidence="3" id="KW-1185">Reference proteome</keyword>
<feature type="region of interest" description="Disordered" evidence="1">
    <location>
        <begin position="96"/>
        <end position="123"/>
    </location>
</feature>
<evidence type="ECO:0000313" key="2">
    <source>
        <dbReference type="EMBL" id="GBF39343.1"/>
    </source>
</evidence>
<accession>A0A2P2D3W5</accession>
<dbReference type="EMBL" id="BFAY01000011">
    <property type="protein sequence ID" value="GBF39343.1"/>
    <property type="molecule type" value="Genomic_DNA"/>
</dbReference>
<dbReference type="Proteomes" id="UP000245076">
    <property type="component" value="Unassembled WGS sequence"/>
</dbReference>
<proteinExistence type="predicted"/>
<name>A0A2P2D3W5_9LEPT</name>
<reference evidence="2 3" key="1">
    <citation type="submission" date="2018-02" db="EMBL/GenBank/DDBJ databases">
        <title>Novel Leptospira species isolated from soil and water in Japan.</title>
        <authorList>
            <person name="Nakao R."/>
            <person name="Masuzawa T."/>
        </authorList>
    </citation>
    <scope>NUCLEOTIDE SEQUENCE [LARGE SCALE GENOMIC DNA]</scope>
    <source>
        <strain evidence="2 3">E8</strain>
    </source>
</reference>
<organism evidence="2 3">
    <name type="scientific">Leptospira johnsonii</name>
    <dbReference type="NCBI Taxonomy" id="1917820"/>
    <lineage>
        <taxon>Bacteria</taxon>
        <taxon>Pseudomonadati</taxon>
        <taxon>Spirochaetota</taxon>
        <taxon>Spirochaetia</taxon>
        <taxon>Leptospirales</taxon>
        <taxon>Leptospiraceae</taxon>
        <taxon>Leptospira</taxon>
    </lineage>
</organism>